<dbReference type="InterPro" id="IPR025588">
    <property type="entry name" value="YcxB-like_C"/>
</dbReference>
<proteinExistence type="predicted"/>
<name>A0A2V2YVB6_9BACL</name>
<keyword evidence="1" id="KW-1133">Transmembrane helix</keyword>
<comment type="caution">
    <text evidence="3">The sequence shown here is derived from an EMBL/GenBank/DDBJ whole genome shotgun (WGS) entry which is preliminary data.</text>
</comment>
<feature type="transmembrane region" description="Helical" evidence="1">
    <location>
        <begin position="30"/>
        <end position="49"/>
    </location>
</feature>
<dbReference type="Proteomes" id="UP000246635">
    <property type="component" value="Unassembled WGS sequence"/>
</dbReference>
<reference evidence="3 4" key="1">
    <citation type="submission" date="2018-05" db="EMBL/GenBank/DDBJ databases">
        <title>Genomic Encyclopedia of Type Strains, Phase III (KMG-III): the genomes of soil and plant-associated and newly described type strains.</title>
        <authorList>
            <person name="Whitman W."/>
        </authorList>
    </citation>
    <scope>NUCLEOTIDE SEQUENCE [LARGE SCALE GENOMIC DNA]</scope>
    <source>
        <strain evidence="3 4">CECT 5696</strain>
    </source>
</reference>
<gene>
    <name evidence="3" type="ORF">DFQ01_105217</name>
</gene>
<accession>A0A2V2YVB6</accession>
<evidence type="ECO:0000313" key="4">
    <source>
        <dbReference type="Proteomes" id="UP000246635"/>
    </source>
</evidence>
<keyword evidence="4" id="KW-1185">Reference proteome</keyword>
<dbReference type="AlphaFoldDB" id="A0A2V2YVB6"/>
<evidence type="ECO:0000259" key="2">
    <source>
        <dbReference type="Pfam" id="PF14317"/>
    </source>
</evidence>
<organism evidence="3 4">
    <name type="scientific">Paenibacillus cellulosilyticus</name>
    <dbReference type="NCBI Taxonomy" id="375489"/>
    <lineage>
        <taxon>Bacteria</taxon>
        <taxon>Bacillati</taxon>
        <taxon>Bacillota</taxon>
        <taxon>Bacilli</taxon>
        <taxon>Bacillales</taxon>
        <taxon>Paenibacillaceae</taxon>
        <taxon>Paenibacillus</taxon>
    </lineage>
</organism>
<dbReference type="RefSeq" id="WP_110043759.1">
    <property type="nucleotide sequence ID" value="NZ_CP054612.1"/>
</dbReference>
<evidence type="ECO:0000256" key="1">
    <source>
        <dbReference type="SAM" id="Phobius"/>
    </source>
</evidence>
<dbReference type="Pfam" id="PF14317">
    <property type="entry name" value="YcxB"/>
    <property type="match status" value="1"/>
</dbReference>
<keyword evidence="1" id="KW-0812">Transmembrane</keyword>
<feature type="transmembrane region" description="Helical" evidence="1">
    <location>
        <begin position="55"/>
        <end position="76"/>
    </location>
</feature>
<dbReference type="OrthoDB" id="1496204at2"/>
<keyword evidence="1" id="KW-0472">Membrane</keyword>
<dbReference type="EMBL" id="QGTQ01000005">
    <property type="protein sequence ID" value="PWW05233.1"/>
    <property type="molecule type" value="Genomic_DNA"/>
</dbReference>
<protein>
    <submittedName>
        <fullName evidence="3">YcxB-like protein</fullName>
    </submittedName>
</protein>
<sequence length="171" mass="19895">MDAVYEVHTCNGGPSYYKFNRFHLFRKNSIITMLPSVIFLAAGTAIFFSDRAEGITFWVLAVVFPFLLLGLTMLTARRHLKTNRMFASMKNVLYKFERNKITCETTSPKLKTTLETDWDNIYQAYESDDSFYIYISNMQAFIIPKEDFVTGTPEQFSQLLQELAGSKYRKR</sequence>
<feature type="domain" description="YcxB-like C-terminal" evidence="2">
    <location>
        <begin position="113"/>
        <end position="160"/>
    </location>
</feature>
<evidence type="ECO:0000313" key="3">
    <source>
        <dbReference type="EMBL" id="PWW05233.1"/>
    </source>
</evidence>